<dbReference type="PANTHER" id="PTHR30522:SF0">
    <property type="entry name" value="NUCLEOSIDE TRIPHOSPHATE PYROPHOSPHOHYDROLASE"/>
    <property type="match status" value="1"/>
</dbReference>
<dbReference type="EMBL" id="JBHUFZ010000002">
    <property type="protein sequence ID" value="MFD1888722.1"/>
    <property type="molecule type" value="Genomic_DNA"/>
</dbReference>
<proteinExistence type="predicted"/>
<comment type="caution">
    <text evidence="2">The sequence shown here is derived from an EMBL/GenBank/DDBJ whole genome shotgun (WGS) entry which is preliminary data.</text>
</comment>
<name>A0ABW4RRC0_9ACTN</name>
<dbReference type="Pfam" id="PF03819">
    <property type="entry name" value="MazG"/>
    <property type="match status" value="1"/>
</dbReference>
<dbReference type="CDD" id="cd11528">
    <property type="entry name" value="NTP-PPase_MazG_Nterm"/>
    <property type="match status" value="1"/>
</dbReference>
<gene>
    <name evidence="2" type="ORF">ACFSCS_00780</name>
</gene>
<dbReference type="InterPro" id="IPR048015">
    <property type="entry name" value="NTP-PPase_MazG-like_N"/>
</dbReference>
<evidence type="ECO:0000259" key="1">
    <source>
        <dbReference type="Pfam" id="PF03819"/>
    </source>
</evidence>
<reference evidence="3" key="1">
    <citation type="journal article" date="2019" name="Int. J. Syst. Evol. Microbiol.">
        <title>The Global Catalogue of Microorganisms (GCM) 10K type strain sequencing project: providing services to taxonomists for standard genome sequencing and annotation.</title>
        <authorList>
            <consortium name="The Broad Institute Genomics Platform"/>
            <consortium name="The Broad Institute Genome Sequencing Center for Infectious Disease"/>
            <person name="Wu L."/>
            <person name="Ma J."/>
        </authorList>
    </citation>
    <scope>NUCLEOTIDE SEQUENCE [LARGE SCALE GENOMIC DNA]</scope>
    <source>
        <strain evidence="3">CAIM 431</strain>
    </source>
</reference>
<evidence type="ECO:0000313" key="2">
    <source>
        <dbReference type="EMBL" id="MFD1888722.1"/>
    </source>
</evidence>
<dbReference type="PANTHER" id="PTHR30522">
    <property type="entry name" value="NUCLEOSIDE TRIPHOSPHATE PYROPHOSPHOHYDROLASE"/>
    <property type="match status" value="1"/>
</dbReference>
<keyword evidence="3" id="KW-1185">Reference proteome</keyword>
<dbReference type="Gene3D" id="1.10.287.1080">
    <property type="entry name" value="MazG-like"/>
    <property type="match status" value="1"/>
</dbReference>
<feature type="domain" description="NTP pyrophosphohydrolase MazG-like" evidence="1">
    <location>
        <begin position="14"/>
        <end position="86"/>
    </location>
</feature>
<dbReference type="SUPFAM" id="SSF101386">
    <property type="entry name" value="all-alpha NTP pyrophosphatases"/>
    <property type="match status" value="1"/>
</dbReference>
<organism evidence="2 3">
    <name type="scientific">Luteococcus peritonei</name>
    <dbReference type="NCBI Taxonomy" id="88874"/>
    <lineage>
        <taxon>Bacteria</taxon>
        <taxon>Bacillati</taxon>
        <taxon>Actinomycetota</taxon>
        <taxon>Actinomycetes</taxon>
        <taxon>Propionibacteriales</taxon>
        <taxon>Propionibacteriaceae</taxon>
        <taxon>Luteococcus</taxon>
    </lineage>
</organism>
<dbReference type="Proteomes" id="UP001597326">
    <property type="component" value="Unassembled WGS sequence"/>
</dbReference>
<evidence type="ECO:0000313" key="3">
    <source>
        <dbReference type="Proteomes" id="UP001597326"/>
    </source>
</evidence>
<dbReference type="InterPro" id="IPR004518">
    <property type="entry name" value="MazG-like_dom"/>
</dbReference>
<accession>A0ABW4RRC0</accession>
<dbReference type="RefSeq" id="WP_343871843.1">
    <property type="nucleotide sequence ID" value="NZ_BAAAIX010000002.1"/>
</dbReference>
<sequence>MTTLRSECPWDAEQTHRSLATYLVEETGEVLDAIESGDDTDLREELGDLLLQVVFHCEIAAREQRFDLDDVAGDIADKLVRRHPYVYGAGEVPEDLMGSWEARKRAEKGRSSSLQGIADHLSALARAAKVTSRVRNHGVAVEMAADPITADEVGARVLELVQRAQASGIDADQATREALRGFEAQVRAAEQASGAG</sequence>
<dbReference type="InterPro" id="IPR011551">
    <property type="entry name" value="NTP_PyrPHydrolase_MazG"/>
</dbReference>
<protein>
    <submittedName>
        <fullName evidence="2">MazG family protein</fullName>
    </submittedName>
</protein>